<evidence type="ECO:0000313" key="3">
    <source>
        <dbReference type="Proteomes" id="UP000178168"/>
    </source>
</evidence>
<evidence type="ECO:0000256" key="1">
    <source>
        <dbReference type="SAM" id="Phobius"/>
    </source>
</evidence>
<accession>A0A1G2SL19</accession>
<keyword evidence="1" id="KW-0812">Transmembrane</keyword>
<name>A0A1G2SL19_9BACT</name>
<evidence type="ECO:0000313" key="2">
    <source>
        <dbReference type="EMBL" id="OHA85773.1"/>
    </source>
</evidence>
<proteinExistence type="predicted"/>
<evidence type="ECO:0008006" key="4">
    <source>
        <dbReference type="Google" id="ProtNLM"/>
    </source>
</evidence>
<reference evidence="2 3" key="1">
    <citation type="journal article" date="2016" name="Nat. Commun.">
        <title>Thousands of microbial genomes shed light on interconnected biogeochemical processes in an aquifer system.</title>
        <authorList>
            <person name="Anantharaman K."/>
            <person name="Brown C.T."/>
            <person name="Hug L.A."/>
            <person name="Sharon I."/>
            <person name="Castelle C.J."/>
            <person name="Probst A.J."/>
            <person name="Thomas B.C."/>
            <person name="Singh A."/>
            <person name="Wilkins M.J."/>
            <person name="Karaoz U."/>
            <person name="Brodie E.L."/>
            <person name="Williams K.H."/>
            <person name="Hubbard S.S."/>
            <person name="Banfield J.F."/>
        </authorList>
    </citation>
    <scope>NUCLEOTIDE SEQUENCE [LARGE SCALE GENOMIC DNA]</scope>
</reference>
<feature type="transmembrane region" description="Helical" evidence="1">
    <location>
        <begin position="138"/>
        <end position="159"/>
    </location>
</feature>
<dbReference type="EMBL" id="MHUZ01000017">
    <property type="protein sequence ID" value="OHA85773.1"/>
    <property type="molecule type" value="Genomic_DNA"/>
</dbReference>
<feature type="transmembrane region" description="Helical" evidence="1">
    <location>
        <begin position="99"/>
        <end position="118"/>
    </location>
</feature>
<feature type="transmembrane region" description="Helical" evidence="1">
    <location>
        <begin position="70"/>
        <end position="92"/>
    </location>
</feature>
<gene>
    <name evidence="2" type="ORF">A2591_03605</name>
</gene>
<keyword evidence="1" id="KW-0472">Membrane</keyword>
<keyword evidence="1" id="KW-1133">Transmembrane helix</keyword>
<feature type="transmembrane region" description="Helical" evidence="1">
    <location>
        <begin position="21"/>
        <end position="50"/>
    </location>
</feature>
<dbReference type="Proteomes" id="UP000178168">
    <property type="component" value="Unassembled WGS sequence"/>
</dbReference>
<organism evidence="2 3">
    <name type="scientific">Candidatus Yonathbacteria bacterium RIFOXYD1_FULL_52_36</name>
    <dbReference type="NCBI Taxonomy" id="1802730"/>
    <lineage>
        <taxon>Bacteria</taxon>
        <taxon>Candidatus Yonathiibacteriota</taxon>
    </lineage>
</organism>
<sequence length="169" mass="19288">MDVFSHGLWGGVAFGRKNRRSFITACAFGVAPDLLSFGVLFVLMVFGFTTLPDFSLEPPDPASIPQYVHALYNITHSLIVFMGIFGLLWLYVKRPVWESLAWMLHILVDIPTHSYDFFPTPFLWPASGFMVDGVPWSSPWIFIPNVILLAGAYLWFFVIRSRLSRLQKK</sequence>
<comment type="caution">
    <text evidence="2">The sequence shown here is derived from an EMBL/GenBank/DDBJ whole genome shotgun (WGS) entry which is preliminary data.</text>
</comment>
<dbReference type="AlphaFoldDB" id="A0A1G2SL19"/>
<protein>
    <recommendedName>
        <fullName evidence="4">Phospholipase C/D domain-containing protein</fullName>
    </recommendedName>
</protein>